<dbReference type="InterPro" id="IPR043129">
    <property type="entry name" value="ATPase_NBD"/>
</dbReference>
<dbReference type="SUPFAM" id="SSF53067">
    <property type="entry name" value="Actin-like ATPase domain"/>
    <property type="match status" value="2"/>
</dbReference>
<name>A0AA89CRU6_CLONO</name>
<accession>A0AA89CRU6</accession>
<dbReference type="CDD" id="cd24049">
    <property type="entry name" value="ASKHA_NBD_PilM"/>
    <property type="match status" value="1"/>
</dbReference>
<dbReference type="SMART" id="SM00842">
    <property type="entry name" value="FtsA"/>
    <property type="match status" value="1"/>
</dbReference>
<comment type="caution">
    <text evidence="2">The sequence shown here is derived from an EMBL/GenBank/DDBJ whole genome shotgun (WGS) entry which is preliminary data.</text>
</comment>
<dbReference type="RefSeq" id="WP_039249722.1">
    <property type="nucleotide sequence ID" value="NZ_JDRX01000011.1"/>
</dbReference>
<dbReference type="PANTHER" id="PTHR32432:SF3">
    <property type="entry name" value="ETHANOLAMINE UTILIZATION PROTEIN EUTJ"/>
    <property type="match status" value="1"/>
</dbReference>
<dbReference type="Pfam" id="PF11104">
    <property type="entry name" value="PilM_2"/>
    <property type="match status" value="1"/>
</dbReference>
<feature type="domain" description="SHS2" evidence="1">
    <location>
        <begin position="6"/>
        <end position="168"/>
    </location>
</feature>
<evidence type="ECO:0000259" key="1">
    <source>
        <dbReference type="SMART" id="SM00842"/>
    </source>
</evidence>
<sequence>MFKRKVISFDIGSKNIKLVEGKCDGDKVIVTNMDMIETPKNSMNDGSIVDIKLIAEAVRKLIDKVSTRTKNVVFTSQSTSIITRTVEIPWAKEKDMKSMIKYDIEQYLPIDLNEYIIKHKVIDEFQKEEVKMVRANVVVYPKKMAKAYWSLVEELELKPMALEVSLSAMEKILASKDIITINEKDYKKEDTIAIVDIGSDEIEMNIIANGNLEFTRVLMGGGAYIDSSISSELSVDMDIAEEKKIIFGDLTRDNFSGEKQIVNEAMKNVIDRWNSEILRMLDYFKNKNKDKQIKKVYVHGGTSQIPGLCQYMKNSLGISVELIKNISTVSLDKKLQDKDITNYINAIGSIIM</sequence>
<dbReference type="InterPro" id="IPR005883">
    <property type="entry name" value="PilM"/>
</dbReference>
<proteinExistence type="predicted"/>
<dbReference type="Proteomes" id="UP000030016">
    <property type="component" value="Unassembled WGS sequence"/>
</dbReference>
<dbReference type="InterPro" id="IPR003494">
    <property type="entry name" value="SHS2_FtsA"/>
</dbReference>
<dbReference type="PANTHER" id="PTHR32432">
    <property type="entry name" value="CELL DIVISION PROTEIN FTSA-RELATED"/>
    <property type="match status" value="1"/>
</dbReference>
<dbReference type="Gene3D" id="3.30.1490.300">
    <property type="match status" value="1"/>
</dbReference>
<dbReference type="EMBL" id="JDRX01000011">
    <property type="protein sequence ID" value="KGN02254.1"/>
    <property type="molecule type" value="Genomic_DNA"/>
</dbReference>
<dbReference type="InterPro" id="IPR050696">
    <property type="entry name" value="FtsA/MreB"/>
</dbReference>
<organism evidence="2 3">
    <name type="scientific">Clostridium novyi A str. 4570</name>
    <dbReference type="NCBI Taxonomy" id="1444290"/>
    <lineage>
        <taxon>Bacteria</taxon>
        <taxon>Bacillati</taxon>
        <taxon>Bacillota</taxon>
        <taxon>Clostridia</taxon>
        <taxon>Eubacteriales</taxon>
        <taxon>Clostridiaceae</taxon>
        <taxon>Clostridium</taxon>
    </lineage>
</organism>
<dbReference type="NCBIfam" id="TIGR01175">
    <property type="entry name" value="pilM"/>
    <property type="match status" value="1"/>
</dbReference>
<gene>
    <name evidence="2" type="ORF">Z969_06335</name>
</gene>
<dbReference type="PIRSF" id="PIRSF019169">
    <property type="entry name" value="PilM"/>
    <property type="match status" value="1"/>
</dbReference>
<dbReference type="AlphaFoldDB" id="A0AA89CRU6"/>
<evidence type="ECO:0000313" key="3">
    <source>
        <dbReference type="Proteomes" id="UP000030016"/>
    </source>
</evidence>
<dbReference type="Gene3D" id="3.30.420.40">
    <property type="match status" value="2"/>
</dbReference>
<evidence type="ECO:0000313" key="2">
    <source>
        <dbReference type="EMBL" id="KGN02254.1"/>
    </source>
</evidence>
<protein>
    <submittedName>
        <fullName evidence="2">Fimbrial assembly protein</fullName>
    </submittedName>
</protein>
<dbReference type="GO" id="GO:0051301">
    <property type="term" value="P:cell division"/>
    <property type="evidence" value="ECO:0007669"/>
    <property type="project" value="InterPro"/>
</dbReference>
<reference evidence="2 3" key="1">
    <citation type="submission" date="2014-01" db="EMBL/GenBank/DDBJ databases">
        <title>Plasmidome dynamics in the species complex Clostridium novyi sensu lato converts strains of independent lineages into distinctly different pathogens.</title>
        <authorList>
            <person name="Skarin H."/>
            <person name="Segerman B."/>
        </authorList>
    </citation>
    <scope>NUCLEOTIDE SEQUENCE [LARGE SCALE GENOMIC DNA]</scope>
    <source>
        <strain evidence="2 3">4570</strain>
    </source>
</reference>